<gene>
    <name evidence="2" type="ORF">RRG08_011086</name>
</gene>
<proteinExistence type="predicted"/>
<reference evidence="2" key="1">
    <citation type="journal article" date="2023" name="G3 (Bethesda)">
        <title>A reference genome for the long-term kleptoplast-retaining sea slug Elysia crispata morphotype clarki.</title>
        <authorList>
            <person name="Eastman K.E."/>
            <person name="Pendleton A.L."/>
            <person name="Shaikh M.A."/>
            <person name="Suttiyut T."/>
            <person name="Ogas R."/>
            <person name="Tomko P."/>
            <person name="Gavelis G."/>
            <person name="Widhalm J.R."/>
            <person name="Wisecaver J.H."/>
        </authorList>
    </citation>
    <scope>NUCLEOTIDE SEQUENCE</scope>
    <source>
        <strain evidence="2">ECLA1</strain>
    </source>
</reference>
<sequence>MRKSVPQNNTASDPSNPYNSLQVGIFRSTMASEMYDTVILGEDHRAPTEDLRSLNNAPDASKRTSVYDAVFPGYFFVTGSVNSQRHDVDRSVGHFGLPRGLDLALSLES</sequence>
<protein>
    <submittedName>
        <fullName evidence="2">Uncharacterized protein</fullName>
    </submittedName>
</protein>
<dbReference type="EMBL" id="JAWDGP010004362">
    <property type="protein sequence ID" value="KAK3764999.1"/>
    <property type="molecule type" value="Genomic_DNA"/>
</dbReference>
<evidence type="ECO:0000256" key="1">
    <source>
        <dbReference type="SAM" id="MobiDB-lite"/>
    </source>
</evidence>
<accession>A0AAE1DBV9</accession>
<feature type="region of interest" description="Disordered" evidence="1">
    <location>
        <begin position="1"/>
        <end position="20"/>
    </location>
</feature>
<name>A0AAE1DBV9_9GAST</name>
<evidence type="ECO:0000313" key="2">
    <source>
        <dbReference type="EMBL" id="KAK3764999.1"/>
    </source>
</evidence>
<dbReference type="Proteomes" id="UP001283361">
    <property type="component" value="Unassembled WGS sequence"/>
</dbReference>
<evidence type="ECO:0000313" key="3">
    <source>
        <dbReference type="Proteomes" id="UP001283361"/>
    </source>
</evidence>
<keyword evidence="3" id="KW-1185">Reference proteome</keyword>
<comment type="caution">
    <text evidence="2">The sequence shown here is derived from an EMBL/GenBank/DDBJ whole genome shotgun (WGS) entry which is preliminary data.</text>
</comment>
<organism evidence="2 3">
    <name type="scientific">Elysia crispata</name>
    <name type="common">lettuce slug</name>
    <dbReference type="NCBI Taxonomy" id="231223"/>
    <lineage>
        <taxon>Eukaryota</taxon>
        <taxon>Metazoa</taxon>
        <taxon>Spiralia</taxon>
        <taxon>Lophotrochozoa</taxon>
        <taxon>Mollusca</taxon>
        <taxon>Gastropoda</taxon>
        <taxon>Heterobranchia</taxon>
        <taxon>Euthyneura</taxon>
        <taxon>Panpulmonata</taxon>
        <taxon>Sacoglossa</taxon>
        <taxon>Placobranchoidea</taxon>
        <taxon>Plakobranchidae</taxon>
        <taxon>Elysia</taxon>
    </lineage>
</organism>
<dbReference type="AlphaFoldDB" id="A0AAE1DBV9"/>